<dbReference type="Proteomes" id="UP000092461">
    <property type="component" value="Unassembled WGS sequence"/>
</dbReference>
<organism evidence="5 6">
    <name type="scientific">Lutzomyia longipalpis</name>
    <name type="common">Sand fly</name>
    <dbReference type="NCBI Taxonomy" id="7200"/>
    <lineage>
        <taxon>Eukaryota</taxon>
        <taxon>Metazoa</taxon>
        <taxon>Ecdysozoa</taxon>
        <taxon>Arthropoda</taxon>
        <taxon>Hexapoda</taxon>
        <taxon>Insecta</taxon>
        <taxon>Pterygota</taxon>
        <taxon>Neoptera</taxon>
        <taxon>Endopterygota</taxon>
        <taxon>Diptera</taxon>
        <taxon>Nematocera</taxon>
        <taxon>Psychodoidea</taxon>
        <taxon>Psychodidae</taxon>
        <taxon>Lutzomyia</taxon>
        <taxon>Lutzomyia</taxon>
    </lineage>
</organism>
<dbReference type="InterPro" id="IPR048366">
    <property type="entry name" value="TNP-like_GBD"/>
</dbReference>
<dbReference type="VEuPathDB" id="VectorBase:LLONM1_001683"/>
<feature type="region of interest" description="Disordered" evidence="1">
    <location>
        <begin position="1"/>
        <end position="64"/>
    </location>
</feature>
<feature type="domain" description="Transposable element P transposase-like GTP-binding insertion" evidence="4">
    <location>
        <begin position="314"/>
        <end position="428"/>
    </location>
</feature>
<sequence length="691" mass="79237">MTRNDEPLSSEYESDELMDCSDEGASIEAPLLSANFPPSGIPSDSEKNQQEQTKGASNASAMEKPEISAEDLISELSQENLIDYNSRMMFEYFPDDTSSPLPQYSEDSEDYDEEMEKFAVFLNYYAPRGYDYAEKKYGVVPPKAIVAGWYVTNDFMPGFSKESFEAIAAEQKSSPTQVFVHILFDELRVEHDKMACDELEYINFGQGSLDDDMCVVKRVFVFIASSVTKRWKIPLGFLACDEMGSDKEIVANLIEICTILLLKTGVKVTGVTMPLDENIPAFTALGCKFQYPHAKSNFSLLDQEMVFFPDPADVLEIIRFSFQHYGPFIDGDGNEIEWMYLDNLLKLHEKEGAELCKKTRAAQMYLTRKKIQTKLSVYTMHKSVADALEYFEDKLKLPEFKGACATANFVRIIAQSMELLNGRWNGQKIFSSENSMAIQAFIITVCTYIRSMRLRKGVRLLKSHQNTGFIGLVFALRSLPIIYVNAVHEHGLPFIRLDSFTKDPLELLFSICRSNTYFVRIRKFYNNYKDLSVHWQRKDMKSGEIVPADWLSALHAQTTKAAKAINYSDRYFKFSTRCVELPAEESPTNDFWDNFEALFRLPKASEYRKNVMRYIGGFIGHLLRNKLKCLDCGSALTGSYHGYRIMWQKKLQIIKYPNKAIEEICWLTERMINTYGFDAEKKSKRISMLVE</sequence>
<feature type="domain" description="THAP9-like helix-turn-helix" evidence="2">
    <location>
        <begin position="75"/>
        <end position="141"/>
    </location>
</feature>
<dbReference type="InterPro" id="IPR021896">
    <property type="entry name" value="THAP9-like_HTH"/>
</dbReference>
<dbReference type="Pfam" id="PF12017">
    <property type="entry name" value="Tnp_P_element"/>
    <property type="match status" value="1"/>
</dbReference>
<feature type="domain" description="Transposable element P transposase-like RNase H" evidence="3">
    <location>
        <begin position="156"/>
        <end position="274"/>
    </location>
</feature>
<dbReference type="InterPro" id="IPR048365">
    <property type="entry name" value="TNP-like_RNaseH_N"/>
</dbReference>
<dbReference type="EnsemblMetazoa" id="LLOJ001692-RA">
    <property type="protein sequence ID" value="LLOJ001692-PA"/>
    <property type="gene ID" value="LLOJ001692"/>
</dbReference>
<keyword evidence="6" id="KW-1185">Reference proteome</keyword>
<dbReference type="Pfam" id="PF21788">
    <property type="entry name" value="TNP-like_GBD"/>
    <property type="match status" value="1"/>
</dbReference>
<evidence type="ECO:0000256" key="1">
    <source>
        <dbReference type="SAM" id="MobiDB-lite"/>
    </source>
</evidence>
<protein>
    <submittedName>
        <fullName evidence="5">Uncharacterized protein</fullName>
    </submittedName>
</protein>
<dbReference type="AlphaFoldDB" id="A0A1B0CBR3"/>
<dbReference type="Pfam" id="PF21787">
    <property type="entry name" value="TNP-like_RNaseH_N"/>
    <property type="match status" value="1"/>
</dbReference>
<accession>A0A1B0CBR3</accession>
<dbReference type="VEuPathDB" id="VectorBase:LLOJ001692"/>
<evidence type="ECO:0000313" key="5">
    <source>
        <dbReference type="EnsemblMetazoa" id="LLOJ001692-PA"/>
    </source>
</evidence>
<dbReference type="EMBL" id="AJWK01005766">
    <property type="status" value="NOT_ANNOTATED_CDS"/>
    <property type="molecule type" value="Genomic_DNA"/>
</dbReference>
<evidence type="ECO:0000259" key="2">
    <source>
        <dbReference type="Pfam" id="PF12017"/>
    </source>
</evidence>
<proteinExistence type="predicted"/>
<evidence type="ECO:0000259" key="3">
    <source>
        <dbReference type="Pfam" id="PF21787"/>
    </source>
</evidence>
<name>A0A1B0CBR3_LUTLO</name>
<reference evidence="5" key="1">
    <citation type="submission" date="2020-05" db="UniProtKB">
        <authorList>
            <consortium name="EnsemblMetazoa"/>
        </authorList>
    </citation>
    <scope>IDENTIFICATION</scope>
    <source>
        <strain evidence="5">Jacobina</strain>
    </source>
</reference>
<feature type="compositionally biased region" description="Polar residues" evidence="1">
    <location>
        <begin position="50"/>
        <end position="60"/>
    </location>
</feature>
<dbReference type="PANTHER" id="PTHR47577:SF2">
    <property type="entry name" value="THAP DOMAIN CONTAINING 9"/>
    <property type="match status" value="1"/>
</dbReference>
<evidence type="ECO:0000259" key="4">
    <source>
        <dbReference type="Pfam" id="PF21788"/>
    </source>
</evidence>
<evidence type="ECO:0000313" key="6">
    <source>
        <dbReference type="Proteomes" id="UP000092461"/>
    </source>
</evidence>
<feature type="compositionally biased region" description="Acidic residues" evidence="1">
    <location>
        <begin position="12"/>
        <end position="22"/>
    </location>
</feature>
<dbReference type="PANTHER" id="PTHR47577">
    <property type="entry name" value="THAP DOMAIN-CONTAINING PROTEIN 6"/>
    <property type="match status" value="1"/>
</dbReference>